<comment type="caution">
    <text evidence="2">The sequence shown here is derived from an EMBL/GenBank/DDBJ whole genome shotgun (WGS) entry which is preliminary data.</text>
</comment>
<sequence>MKNWSMLEETSLQLMPTSSKSIRRGNMVTPHPSKEQASSRTNKDGKEYVKHHIPEQNNKHLVKRKYNGHRRD</sequence>
<reference evidence="2" key="1">
    <citation type="journal article" date="2023" name="Mol. Biol. Evol.">
        <title>Third-Generation Sequencing Reveals the Adaptive Role of the Epigenome in Three Deep-Sea Polychaetes.</title>
        <authorList>
            <person name="Perez M."/>
            <person name="Aroh O."/>
            <person name="Sun Y."/>
            <person name="Lan Y."/>
            <person name="Juniper S.K."/>
            <person name="Young C.R."/>
            <person name="Angers B."/>
            <person name="Qian P.Y."/>
        </authorList>
    </citation>
    <scope>NUCLEOTIDE SEQUENCE</scope>
    <source>
        <strain evidence="2">R07B-5</strain>
    </source>
</reference>
<name>A0AAD9NW70_RIDPI</name>
<evidence type="ECO:0000256" key="1">
    <source>
        <dbReference type="SAM" id="MobiDB-lite"/>
    </source>
</evidence>
<feature type="compositionally biased region" description="Polar residues" evidence="1">
    <location>
        <begin position="8"/>
        <end position="20"/>
    </location>
</feature>
<dbReference type="Proteomes" id="UP001209878">
    <property type="component" value="Unassembled WGS sequence"/>
</dbReference>
<evidence type="ECO:0000313" key="3">
    <source>
        <dbReference type="Proteomes" id="UP001209878"/>
    </source>
</evidence>
<gene>
    <name evidence="2" type="ORF">NP493_301g03000</name>
</gene>
<dbReference type="EMBL" id="JAODUO010000301">
    <property type="protein sequence ID" value="KAK2183656.1"/>
    <property type="molecule type" value="Genomic_DNA"/>
</dbReference>
<evidence type="ECO:0000313" key="2">
    <source>
        <dbReference type="EMBL" id="KAK2183656.1"/>
    </source>
</evidence>
<organism evidence="2 3">
    <name type="scientific">Ridgeia piscesae</name>
    <name type="common">Tubeworm</name>
    <dbReference type="NCBI Taxonomy" id="27915"/>
    <lineage>
        <taxon>Eukaryota</taxon>
        <taxon>Metazoa</taxon>
        <taxon>Spiralia</taxon>
        <taxon>Lophotrochozoa</taxon>
        <taxon>Annelida</taxon>
        <taxon>Polychaeta</taxon>
        <taxon>Sedentaria</taxon>
        <taxon>Canalipalpata</taxon>
        <taxon>Sabellida</taxon>
        <taxon>Siboglinidae</taxon>
        <taxon>Ridgeia</taxon>
    </lineage>
</organism>
<keyword evidence="3" id="KW-1185">Reference proteome</keyword>
<dbReference type="AlphaFoldDB" id="A0AAD9NW70"/>
<protein>
    <submittedName>
        <fullName evidence="2">Uncharacterized protein</fullName>
    </submittedName>
</protein>
<feature type="compositionally biased region" description="Basic residues" evidence="1">
    <location>
        <begin position="60"/>
        <end position="72"/>
    </location>
</feature>
<accession>A0AAD9NW70</accession>
<feature type="compositionally biased region" description="Basic and acidic residues" evidence="1">
    <location>
        <begin position="41"/>
        <end position="58"/>
    </location>
</feature>
<proteinExistence type="predicted"/>
<feature type="region of interest" description="Disordered" evidence="1">
    <location>
        <begin position="1"/>
        <end position="72"/>
    </location>
</feature>